<protein>
    <submittedName>
        <fullName evidence="7">ABC-type metal ion transport system periplasmic component/surface adhesin</fullName>
    </submittedName>
</protein>
<name>A0A2N3I9F2_9BACT</name>
<dbReference type="PANTHER" id="PTHR42953">
    <property type="entry name" value="HIGH-AFFINITY ZINC UPTAKE SYSTEM PROTEIN ZNUA-RELATED"/>
    <property type="match status" value="1"/>
</dbReference>
<comment type="subcellular location">
    <subcellularLocation>
        <location evidence="1">Cell envelope</location>
    </subcellularLocation>
</comment>
<evidence type="ECO:0000256" key="3">
    <source>
        <dbReference type="ARBA" id="ARBA00022448"/>
    </source>
</evidence>
<evidence type="ECO:0000313" key="8">
    <source>
        <dbReference type="Proteomes" id="UP000233387"/>
    </source>
</evidence>
<dbReference type="InterPro" id="IPR006128">
    <property type="entry name" value="Lipoprotein_PsaA-like"/>
</dbReference>
<comment type="similarity">
    <text evidence="2 6">Belongs to the bacterial solute-binding protein 9 family.</text>
</comment>
<accession>A0A2N3I9F2</accession>
<evidence type="ECO:0000256" key="6">
    <source>
        <dbReference type="RuleBase" id="RU003512"/>
    </source>
</evidence>
<keyword evidence="3 6" id="KW-0813">Transport</keyword>
<keyword evidence="5" id="KW-0732">Signal</keyword>
<dbReference type="Pfam" id="PF01297">
    <property type="entry name" value="ZnuA"/>
    <property type="match status" value="1"/>
</dbReference>
<gene>
    <name evidence="7" type="ORF">Rain11_2229</name>
</gene>
<dbReference type="GO" id="GO:0030313">
    <property type="term" value="C:cell envelope"/>
    <property type="evidence" value="ECO:0007669"/>
    <property type="project" value="UniProtKB-SubCell"/>
</dbReference>
<evidence type="ECO:0000256" key="2">
    <source>
        <dbReference type="ARBA" id="ARBA00011028"/>
    </source>
</evidence>
<dbReference type="InterPro" id="IPR050492">
    <property type="entry name" value="Bact_metal-bind_prot9"/>
</dbReference>
<evidence type="ECO:0000256" key="5">
    <source>
        <dbReference type="ARBA" id="ARBA00022729"/>
    </source>
</evidence>
<dbReference type="PRINTS" id="PR00690">
    <property type="entry name" value="ADHESNFAMILY"/>
</dbReference>
<comment type="caution">
    <text evidence="7">The sequence shown here is derived from an EMBL/GenBank/DDBJ whole genome shotgun (WGS) entry which is preliminary data.</text>
</comment>
<evidence type="ECO:0000256" key="4">
    <source>
        <dbReference type="ARBA" id="ARBA00022723"/>
    </source>
</evidence>
<dbReference type="SUPFAM" id="SSF53807">
    <property type="entry name" value="Helical backbone' metal receptor"/>
    <property type="match status" value="1"/>
</dbReference>
<dbReference type="OrthoDB" id="9793396at2"/>
<dbReference type="PRINTS" id="PR00691">
    <property type="entry name" value="ADHESINB"/>
</dbReference>
<keyword evidence="8" id="KW-1185">Reference proteome</keyword>
<dbReference type="GO" id="GO:0007155">
    <property type="term" value="P:cell adhesion"/>
    <property type="evidence" value="ECO:0007669"/>
    <property type="project" value="InterPro"/>
</dbReference>
<dbReference type="GO" id="GO:0030001">
    <property type="term" value="P:metal ion transport"/>
    <property type="evidence" value="ECO:0007669"/>
    <property type="project" value="InterPro"/>
</dbReference>
<keyword evidence="4" id="KW-0479">Metal-binding</keyword>
<dbReference type="RefSeq" id="WP_101359493.1">
    <property type="nucleotide sequence ID" value="NZ_NKXO01000040.1"/>
</dbReference>
<dbReference type="Proteomes" id="UP000233387">
    <property type="component" value="Unassembled WGS sequence"/>
</dbReference>
<dbReference type="PROSITE" id="PS51257">
    <property type="entry name" value="PROKAR_LIPOPROTEIN"/>
    <property type="match status" value="1"/>
</dbReference>
<dbReference type="Gene3D" id="3.40.50.1980">
    <property type="entry name" value="Nitrogenase molybdenum iron protein domain"/>
    <property type="match status" value="2"/>
</dbReference>
<dbReference type="InterPro" id="IPR006129">
    <property type="entry name" value="AdhesinB"/>
</dbReference>
<dbReference type="InterPro" id="IPR006127">
    <property type="entry name" value="ZnuA-like"/>
</dbReference>
<dbReference type="GO" id="GO:0046872">
    <property type="term" value="F:metal ion binding"/>
    <property type="evidence" value="ECO:0007669"/>
    <property type="project" value="UniProtKB-KW"/>
</dbReference>
<organism evidence="7 8">
    <name type="scientific">Raineya orbicola</name>
    <dbReference type="NCBI Taxonomy" id="2016530"/>
    <lineage>
        <taxon>Bacteria</taxon>
        <taxon>Pseudomonadati</taxon>
        <taxon>Bacteroidota</taxon>
        <taxon>Cytophagia</taxon>
        <taxon>Cytophagales</taxon>
        <taxon>Raineyaceae</taxon>
        <taxon>Raineya</taxon>
    </lineage>
</organism>
<dbReference type="PANTHER" id="PTHR42953:SF1">
    <property type="entry name" value="METAL-BINDING PROTEIN HI_0362-RELATED"/>
    <property type="match status" value="1"/>
</dbReference>
<evidence type="ECO:0000256" key="1">
    <source>
        <dbReference type="ARBA" id="ARBA00004196"/>
    </source>
</evidence>
<evidence type="ECO:0000313" key="7">
    <source>
        <dbReference type="EMBL" id="PKQ66888.1"/>
    </source>
</evidence>
<dbReference type="AlphaFoldDB" id="A0A2N3I9F2"/>
<reference evidence="7 8" key="1">
    <citation type="submission" date="2017-06" db="EMBL/GenBank/DDBJ databases">
        <title>Raineya orbicola gen. nov., sp. nov. a slightly thermophilic bacterium of the phylum Bacteroidetes and the description of Raineyaceae fam. nov.</title>
        <authorList>
            <person name="Albuquerque L."/>
            <person name="Polonia A.R.M."/>
            <person name="Barroso C."/>
            <person name="Froufe H.J.C."/>
            <person name="Lage O."/>
            <person name="Lobo-Da-Cunha A."/>
            <person name="Egas C."/>
            <person name="Da Costa M.S."/>
        </authorList>
    </citation>
    <scope>NUCLEOTIDE SEQUENCE [LARGE SCALE GENOMIC DNA]</scope>
    <source>
        <strain evidence="7 8">SPSPC-11</strain>
    </source>
</reference>
<proteinExistence type="inferred from homology"/>
<sequence length="308" mass="35564">MNKVRNFKVYLKVVFCNYLFFIVLTSCQNIQVKEKYILTTTQMLYDVVINLVDSTFEVDFLMGEGTDPHLYKFSQIDLRKLNKAKVVINNGLHLEGKMNFIFQKISKNKIVVSVGDSLDKKYLISVSDKIHDPHIWFDIELWKEVVKVVSSNLQKEFPKEKMKIQKKEKSYIQQLNNLQEFVRNEIEKIPPKQRVLITSHDAFRYFEKSWNFQVKALQGISTTAEYGLKDIQDLVDFISQNNIKAVFVETSLPSKGLEAVMKGIESKGKKIKVIEGLYSDAMGAIGTFEGTYIGMYKSNVQKIVEALK</sequence>
<dbReference type="EMBL" id="NKXO01000040">
    <property type="protein sequence ID" value="PKQ66888.1"/>
    <property type="molecule type" value="Genomic_DNA"/>
</dbReference>